<dbReference type="Proteomes" id="UP001303760">
    <property type="component" value="Unassembled WGS sequence"/>
</dbReference>
<reference evidence="1" key="2">
    <citation type="submission" date="2023-05" db="EMBL/GenBank/DDBJ databases">
        <authorList>
            <consortium name="Lawrence Berkeley National Laboratory"/>
            <person name="Steindorff A."/>
            <person name="Hensen N."/>
            <person name="Bonometti L."/>
            <person name="Westerberg I."/>
            <person name="Brannstrom I.O."/>
            <person name="Guillou S."/>
            <person name="Cros-Aarteil S."/>
            <person name="Calhoun S."/>
            <person name="Haridas S."/>
            <person name="Kuo A."/>
            <person name="Mondo S."/>
            <person name="Pangilinan J."/>
            <person name="Riley R."/>
            <person name="Labutti K."/>
            <person name="Andreopoulos B."/>
            <person name="Lipzen A."/>
            <person name="Chen C."/>
            <person name="Yanf M."/>
            <person name="Daum C."/>
            <person name="Ng V."/>
            <person name="Clum A."/>
            <person name="Ohm R."/>
            <person name="Martin F."/>
            <person name="Silar P."/>
            <person name="Natvig D."/>
            <person name="Lalanne C."/>
            <person name="Gautier V."/>
            <person name="Ament-Velasquez S.L."/>
            <person name="Kruys A."/>
            <person name="Hutchinson M.I."/>
            <person name="Powell A.J."/>
            <person name="Barry K."/>
            <person name="Miller A.N."/>
            <person name="Grigoriev I.V."/>
            <person name="Debuchy R."/>
            <person name="Gladieux P."/>
            <person name="Thoren M.H."/>
            <person name="Johannesson H."/>
        </authorList>
    </citation>
    <scope>NUCLEOTIDE SEQUENCE</scope>
    <source>
        <strain evidence="1">CBS 532.94</strain>
    </source>
</reference>
<evidence type="ECO:0000313" key="1">
    <source>
        <dbReference type="EMBL" id="KAK4233933.1"/>
    </source>
</evidence>
<reference evidence="1" key="1">
    <citation type="journal article" date="2023" name="Mol. Phylogenet. Evol.">
        <title>Genome-scale phylogeny and comparative genomics of the fungal order Sordariales.</title>
        <authorList>
            <person name="Hensen N."/>
            <person name="Bonometti L."/>
            <person name="Westerberg I."/>
            <person name="Brannstrom I.O."/>
            <person name="Guillou S."/>
            <person name="Cros-Aarteil S."/>
            <person name="Calhoun S."/>
            <person name="Haridas S."/>
            <person name="Kuo A."/>
            <person name="Mondo S."/>
            <person name="Pangilinan J."/>
            <person name="Riley R."/>
            <person name="LaButti K."/>
            <person name="Andreopoulos B."/>
            <person name="Lipzen A."/>
            <person name="Chen C."/>
            <person name="Yan M."/>
            <person name="Daum C."/>
            <person name="Ng V."/>
            <person name="Clum A."/>
            <person name="Steindorff A."/>
            <person name="Ohm R.A."/>
            <person name="Martin F."/>
            <person name="Silar P."/>
            <person name="Natvig D.O."/>
            <person name="Lalanne C."/>
            <person name="Gautier V."/>
            <person name="Ament-Velasquez S.L."/>
            <person name="Kruys A."/>
            <person name="Hutchinson M.I."/>
            <person name="Powell A.J."/>
            <person name="Barry K."/>
            <person name="Miller A.N."/>
            <person name="Grigoriev I.V."/>
            <person name="Debuchy R."/>
            <person name="Gladieux P."/>
            <person name="Hiltunen Thoren M."/>
            <person name="Johannesson H."/>
        </authorList>
    </citation>
    <scope>NUCLEOTIDE SEQUENCE</scope>
    <source>
        <strain evidence="1">CBS 532.94</strain>
    </source>
</reference>
<proteinExistence type="predicted"/>
<protein>
    <submittedName>
        <fullName evidence="1">Uncharacterized protein</fullName>
    </submittedName>
</protein>
<gene>
    <name evidence="1" type="ORF">C8A03DRAFT_38320</name>
</gene>
<organism evidence="1 2">
    <name type="scientific">Achaetomium macrosporum</name>
    <dbReference type="NCBI Taxonomy" id="79813"/>
    <lineage>
        <taxon>Eukaryota</taxon>
        <taxon>Fungi</taxon>
        <taxon>Dikarya</taxon>
        <taxon>Ascomycota</taxon>
        <taxon>Pezizomycotina</taxon>
        <taxon>Sordariomycetes</taxon>
        <taxon>Sordariomycetidae</taxon>
        <taxon>Sordariales</taxon>
        <taxon>Chaetomiaceae</taxon>
        <taxon>Achaetomium</taxon>
    </lineage>
</organism>
<sequence length="290" mass="32164">MGYCVSQYRAWPRRWVLEATTPFIHPLLYAGSRRAVPAYPVYRRPSRDAFAVSAAYTAKNAANGDMMMQLVESKTNALLYSPEQSNWSIMWQLAALQALLIYQMIRLFDGEIRQRVLVEAVEPVQAAWTAALQARVGGDIFQGWKSSPPAWCVPLESFDKDAALMVTSPFVAAGECFKASGATADGETKRFIMTGNIQPKVIVPLPDFTTIGVAKAGAAYWVVLPIYWARRRVGADQILLHTEERTAEGTPSSFTPGGESHAEMFLRLARGSEDLPSYITFVNGQYHAFE</sequence>
<accession>A0AAN7C3R8</accession>
<name>A0AAN7C3R8_9PEZI</name>
<dbReference type="AlphaFoldDB" id="A0AAN7C3R8"/>
<evidence type="ECO:0000313" key="2">
    <source>
        <dbReference type="Proteomes" id="UP001303760"/>
    </source>
</evidence>
<keyword evidence="2" id="KW-1185">Reference proteome</keyword>
<comment type="caution">
    <text evidence="1">The sequence shown here is derived from an EMBL/GenBank/DDBJ whole genome shotgun (WGS) entry which is preliminary data.</text>
</comment>
<dbReference type="EMBL" id="MU860445">
    <property type="protein sequence ID" value="KAK4233933.1"/>
    <property type="molecule type" value="Genomic_DNA"/>
</dbReference>